<accession>A0A1I2ZLB2</accession>
<protein>
    <submittedName>
        <fullName evidence="3">Uncharacterized protein</fullName>
    </submittedName>
</protein>
<name>A0A1I2ZLB2_9GAMM</name>
<feature type="region of interest" description="Disordered" evidence="1">
    <location>
        <begin position="77"/>
        <end position="102"/>
    </location>
</feature>
<organism evidence="3 4">
    <name type="scientific">Modicisalibacter xianhensis</name>
    <dbReference type="NCBI Taxonomy" id="442341"/>
    <lineage>
        <taxon>Bacteria</taxon>
        <taxon>Pseudomonadati</taxon>
        <taxon>Pseudomonadota</taxon>
        <taxon>Gammaproteobacteria</taxon>
        <taxon>Oceanospirillales</taxon>
        <taxon>Halomonadaceae</taxon>
        <taxon>Modicisalibacter</taxon>
    </lineage>
</organism>
<evidence type="ECO:0000256" key="1">
    <source>
        <dbReference type="SAM" id="MobiDB-lite"/>
    </source>
</evidence>
<dbReference type="AlphaFoldDB" id="A0A1I2ZLB2"/>
<sequence>MNTDKAMVLLLSALLSAPVLASTASDRAYQALQQPLSQRVTQQQAFKGTSEAAISAARRENRVDDSDGLIKARHMFQQPVRQMTSNRAWQQGKTPSRKPSDW</sequence>
<dbReference type="EMBL" id="FOPY01000003">
    <property type="protein sequence ID" value="SFH38662.1"/>
    <property type="molecule type" value="Genomic_DNA"/>
</dbReference>
<evidence type="ECO:0000313" key="3">
    <source>
        <dbReference type="EMBL" id="SFH38662.1"/>
    </source>
</evidence>
<evidence type="ECO:0000256" key="2">
    <source>
        <dbReference type="SAM" id="SignalP"/>
    </source>
</evidence>
<dbReference type="Proteomes" id="UP000199040">
    <property type="component" value="Unassembled WGS sequence"/>
</dbReference>
<keyword evidence="4" id="KW-1185">Reference proteome</keyword>
<feature type="compositionally biased region" description="Polar residues" evidence="1">
    <location>
        <begin position="79"/>
        <end position="94"/>
    </location>
</feature>
<dbReference type="STRING" id="442341.SAMN04487959_103207"/>
<feature type="chain" id="PRO_5011549616" evidence="2">
    <location>
        <begin position="22"/>
        <end position="102"/>
    </location>
</feature>
<gene>
    <name evidence="3" type="ORF">SAMN04487959_103207</name>
</gene>
<evidence type="ECO:0000313" key="4">
    <source>
        <dbReference type="Proteomes" id="UP000199040"/>
    </source>
</evidence>
<proteinExistence type="predicted"/>
<feature type="signal peptide" evidence="2">
    <location>
        <begin position="1"/>
        <end position="21"/>
    </location>
</feature>
<reference evidence="3 4" key="1">
    <citation type="submission" date="2016-10" db="EMBL/GenBank/DDBJ databases">
        <authorList>
            <person name="de Groot N.N."/>
        </authorList>
    </citation>
    <scope>NUCLEOTIDE SEQUENCE [LARGE SCALE GENOMIC DNA]</scope>
    <source>
        <strain evidence="3 4">CGMCC 1.6848</strain>
    </source>
</reference>
<keyword evidence="2" id="KW-0732">Signal</keyword>
<dbReference type="RefSeq" id="WP_092844134.1">
    <property type="nucleotide sequence ID" value="NZ_FOPY01000003.1"/>
</dbReference>